<gene>
    <name evidence="4" type="ORF">MTBPR1_150034</name>
</gene>
<dbReference type="InterPro" id="IPR051685">
    <property type="entry name" value="Ycf3/AcsC/BcsC/TPR_MFPF"/>
</dbReference>
<dbReference type="Proteomes" id="UP000231658">
    <property type="component" value="Unassembled WGS sequence"/>
</dbReference>
<keyword evidence="5" id="KW-1185">Reference proteome</keyword>
<dbReference type="Gene3D" id="1.25.40.10">
    <property type="entry name" value="Tetratricopeptide repeat domain"/>
    <property type="match status" value="2"/>
</dbReference>
<dbReference type="PANTHER" id="PTHR44943:SF8">
    <property type="entry name" value="TPR REPEAT-CONTAINING PROTEIN MJ0263"/>
    <property type="match status" value="1"/>
</dbReference>
<dbReference type="STRING" id="1867952.MTBPR1_150034"/>
<dbReference type="PROSITE" id="PS50005">
    <property type="entry name" value="TPR"/>
    <property type="match status" value="4"/>
</dbReference>
<dbReference type="SUPFAM" id="SSF48452">
    <property type="entry name" value="TPR-like"/>
    <property type="match status" value="1"/>
</dbReference>
<feature type="repeat" description="TPR" evidence="3">
    <location>
        <begin position="55"/>
        <end position="88"/>
    </location>
</feature>
<keyword evidence="1" id="KW-0677">Repeat</keyword>
<dbReference type="Pfam" id="PF13432">
    <property type="entry name" value="TPR_16"/>
    <property type="match status" value="1"/>
</dbReference>
<reference evidence="4 5" key="1">
    <citation type="submission" date="2016-07" db="EMBL/GenBank/DDBJ databases">
        <authorList>
            <person name="Lefevre C.T."/>
        </authorList>
    </citation>
    <scope>NUCLEOTIDE SEQUENCE [LARGE SCALE GENOMIC DNA]</scope>
    <source>
        <strain evidence="4">PR1</strain>
    </source>
</reference>
<dbReference type="Pfam" id="PF00515">
    <property type="entry name" value="TPR_1"/>
    <property type="match status" value="1"/>
</dbReference>
<evidence type="ECO:0000313" key="5">
    <source>
        <dbReference type="Proteomes" id="UP000231658"/>
    </source>
</evidence>
<name>A0A1C3RFC7_9PROT</name>
<proteinExistence type="predicted"/>
<feature type="repeat" description="TPR" evidence="3">
    <location>
        <begin position="89"/>
        <end position="122"/>
    </location>
</feature>
<dbReference type="RefSeq" id="WP_069186698.1">
    <property type="nucleotide sequence ID" value="NZ_FLYE01000007.1"/>
</dbReference>
<dbReference type="SMART" id="SM00028">
    <property type="entry name" value="TPR"/>
    <property type="match status" value="4"/>
</dbReference>
<evidence type="ECO:0000256" key="1">
    <source>
        <dbReference type="ARBA" id="ARBA00022737"/>
    </source>
</evidence>
<dbReference type="EMBL" id="FLYE01000007">
    <property type="protein sequence ID" value="SCA55987.1"/>
    <property type="molecule type" value="Genomic_DNA"/>
</dbReference>
<feature type="repeat" description="TPR" evidence="3">
    <location>
        <begin position="123"/>
        <end position="156"/>
    </location>
</feature>
<dbReference type="InterPro" id="IPR011990">
    <property type="entry name" value="TPR-like_helical_dom_sf"/>
</dbReference>
<accession>A0A1C3RFC7</accession>
<dbReference type="InterPro" id="IPR019734">
    <property type="entry name" value="TPR_rpt"/>
</dbReference>
<evidence type="ECO:0000256" key="3">
    <source>
        <dbReference type="PROSITE-ProRule" id="PRU00339"/>
    </source>
</evidence>
<dbReference type="SUPFAM" id="SSF53756">
    <property type="entry name" value="UDP-Glycosyltransferase/glycogen phosphorylase"/>
    <property type="match status" value="1"/>
</dbReference>
<feature type="repeat" description="TPR" evidence="3">
    <location>
        <begin position="21"/>
        <end position="54"/>
    </location>
</feature>
<evidence type="ECO:0000313" key="4">
    <source>
        <dbReference type="EMBL" id="SCA55987.1"/>
    </source>
</evidence>
<dbReference type="AlphaFoldDB" id="A0A1C3RFC7"/>
<organism evidence="4 5">
    <name type="scientific">Candidatus Terasakiella magnetica</name>
    <dbReference type="NCBI Taxonomy" id="1867952"/>
    <lineage>
        <taxon>Bacteria</taxon>
        <taxon>Pseudomonadati</taxon>
        <taxon>Pseudomonadota</taxon>
        <taxon>Alphaproteobacteria</taxon>
        <taxon>Rhodospirillales</taxon>
        <taxon>Terasakiellaceae</taxon>
        <taxon>Terasakiella</taxon>
    </lineage>
</organism>
<evidence type="ECO:0000256" key="2">
    <source>
        <dbReference type="ARBA" id="ARBA00022803"/>
    </source>
</evidence>
<dbReference type="OrthoDB" id="6193797at2"/>
<keyword evidence="2 3" id="KW-0802">TPR repeat</keyword>
<sequence length="465" mass="53316">MNTQNDEKRKEFDALSPLEKSQVLFQQAVKHHREDKLDEALPFYSQAIAFNPDFADAYNNMAVALRKQSRYDAALACYQKSLSIRDDHAGTYSNMGNVLNDMDRITESVAAHYKAIEHEPDNLLYIYNTALVLRDAGKYDDAITLFNQVLAKDPAYKDCRWDRSLTYLMAGRLKEGFAEYDARWELEKSPPRKFNQPRWQADPLEGRTLYIHREQGFGDAIQFIRLIPELKKRFGGSIILECQPELIRLFEGYDGIDQIVPFGQKPPAFDVWIPLMSLAHILDVDIDHIPGEVPLLKPPADGRFRVRPAPQGGANIGLVWGGSPTHKNDRRRSVELKHFLPLAGYKGVTVFSLQKGERAKELETTGAHCLFVDAAKELKDFADTASLIHSLDLIITIDTSVAHLAGALGKECWLMLPFTPDWRWMNEREDSPWYPHMRIFRQKKPTDWEGTFKRLYHALDEKLAR</sequence>
<protein>
    <submittedName>
        <fullName evidence="4">TPR repeat-containing protein</fullName>
    </submittedName>
</protein>
<dbReference type="PANTHER" id="PTHR44943">
    <property type="entry name" value="CELLULOSE SYNTHASE OPERON PROTEIN C"/>
    <property type="match status" value="1"/>
</dbReference>
<dbReference type="Gene3D" id="3.40.50.2000">
    <property type="entry name" value="Glycogen Phosphorylase B"/>
    <property type="match status" value="1"/>
</dbReference>